<dbReference type="Gene3D" id="3.30.2320.10">
    <property type="entry name" value="hypothetical protein PF0899 domain"/>
    <property type="match status" value="1"/>
</dbReference>
<proteinExistence type="inferred from homology"/>
<organism evidence="5 6">
    <name type="scientific">Solirubrobacter pauli</name>
    <dbReference type="NCBI Taxonomy" id="166793"/>
    <lineage>
        <taxon>Bacteria</taxon>
        <taxon>Bacillati</taxon>
        <taxon>Actinomycetota</taxon>
        <taxon>Thermoleophilia</taxon>
        <taxon>Solirubrobacterales</taxon>
        <taxon>Solirubrobacteraceae</taxon>
        <taxon>Solirubrobacter</taxon>
    </lineage>
</organism>
<reference evidence="5 6" key="1">
    <citation type="submission" date="2018-10" db="EMBL/GenBank/DDBJ databases">
        <title>Genomic Encyclopedia of Archaeal and Bacterial Type Strains, Phase II (KMG-II): from individual species to whole genera.</title>
        <authorList>
            <person name="Goeker M."/>
        </authorList>
    </citation>
    <scope>NUCLEOTIDE SEQUENCE [LARGE SCALE GENOMIC DNA]</scope>
    <source>
        <strain evidence="5 6">DSM 14954</strain>
    </source>
</reference>
<dbReference type="OrthoDB" id="2922at2"/>
<evidence type="ECO:0000256" key="2">
    <source>
        <dbReference type="ARBA" id="ARBA00033743"/>
    </source>
</evidence>
<dbReference type="Gene3D" id="3.30.2400.30">
    <property type="match status" value="1"/>
</dbReference>
<dbReference type="RefSeq" id="WP_121246580.1">
    <property type="nucleotide sequence ID" value="NZ_RBIL01000001.1"/>
</dbReference>
<dbReference type="Pfam" id="PF04454">
    <property type="entry name" value="Linocin_M18"/>
    <property type="match status" value="1"/>
</dbReference>
<sequence>MNHLLRERAPITDEGWAELDEEARTRLEPGLAARKVVDFSGPLGWDYSATNLGRIEPLPDGADGLTSARRRVLPLVEMRVDFALSRAELADLERGAEDIDLEPLEQAARRMARAENRAVFHGWAAAGFKGIAESCTHDAIALSGDFNAYTRHVAEAVETLLRNGIKGPYALALAPEQYTGVVQSTEHGGYLLFDHLRKILQGGPIVWAPGVDSAVVVSLRGGDFLFESGQDLSIGYSHHDAQSVYLYLEESFSFRVTTPEAACSLVPPS</sequence>
<evidence type="ECO:0000256" key="3">
    <source>
        <dbReference type="ARBA" id="ARBA00033787"/>
    </source>
</evidence>
<evidence type="ECO:0000313" key="5">
    <source>
        <dbReference type="EMBL" id="RKQ90211.1"/>
    </source>
</evidence>
<dbReference type="PANTHER" id="PTHR37165">
    <property type="entry name" value="PEPTIDASE U56 FAMILY"/>
    <property type="match status" value="1"/>
</dbReference>
<gene>
    <name evidence="5" type="ORF">C8N24_0010</name>
</gene>
<dbReference type="Proteomes" id="UP000278962">
    <property type="component" value="Unassembled WGS sequence"/>
</dbReference>
<name>A0A660LBZ7_9ACTN</name>
<comment type="subcellular location">
    <subcellularLocation>
        <location evidence="1">Encapsulin nanocompartment</location>
    </subcellularLocation>
</comment>
<dbReference type="NCBIfam" id="NF041155">
    <property type="entry name" value="encap_f1"/>
    <property type="match status" value="1"/>
</dbReference>
<dbReference type="EMBL" id="RBIL01000001">
    <property type="protein sequence ID" value="RKQ90211.1"/>
    <property type="molecule type" value="Genomic_DNA"/>
</dbReference>
<comment type="caution">
    <text evidence="5">The sequence shown here is derived from an EMBL/GenBank/DDBJ whole genome shotgun (WGS) entry which is preliminary data.</text>
</comment>
<protein>
    <recommendedName>
        <fullName evidence="4">Type 1 encapsulin shell protein</fullName>
    </recommendedName>
</protein>
<dbReference type="AlphaFoldDB" id="A0A660LBZ7"/>
<evidence type="ECO:0000313" key="6">
    <source>
        <dbReference type="Proteomes" id="UP000278962"/>
    </source>
</evidence>
<keyword evidence="3" id="KW-1284">Encapsulin nanocompartment</keyword>
<dbReference type="PIRSF" id="PIRSF019254">
    <property type="entry name" value="CFP29"/>
    <property type="match status" value="1"/>
</dbReference>
<dbReference type="InterPro" id="IPR007544">
    <property type="entry name" value="ENCAP"/>
</dbReference>
<evidence type="ECO:0000256" key="4">
    <source>
        <dbReference type="ARBA" id="ARBA00050023"/>
    </source>
</evidence>
<keyword evidence="6" id="KW-1185">Reference proteome</keyword>
<dbReference type="InterPro" id="IPR051429">
    <property type="entry name" value="Encapsulin_nc"/>
</dbReference>
<evidence type="ECO:0000256" key="1">
    <source>
        <dbReference type="ARBA" id="ARBA00033738"/>
    </source>
</evidence>
<accession>A0A660LBZ7</accession>
<dbReference type="GO" id="GO:0140737">
    <property type="term" value="C:encapsulin nanocompartment"/>
    <property type="evidence" value="ECO:0007669"/>
    <property type="project" value="UniProtKB-SubCell"/>
</dbReference>
<dbReference type="PANTHER" id="PTHR37165:SF1">
    <property type="entry name" value="TYPE 1 ENCAPSULIN SHELL PROTEIN"/>
    <property type="match status" value="1"/>
</dbReference>
<comment type="similarity">
    <text evidence="2">Belongs to the encapsulin family. Family 1 subfamily.</text>
</comment>